<dbReference type="InterPro" id="IPR043504">
    <property type="entry name" value="Peptidase_S1_PA_chymotrypsin"/>
</dbReference>
<dbReference type="SUPFAM" id="SSF50494">
    <property type="entry name" value="Trypsin-like serine proteases"/>
    <property type="match status" value="1"/>
</dbReference>
<dbReference type="Pfam" id="PF13365">
    <property type="entry name" value="Trypsin_2"/>
    <property type="match status" value="1"/>
</dbReference>
<dbReference type="Proteomes" id="UP000805841">
    <property type="component" value="Unassembled WGS sequence"/>
</dbReference>
<protein>
    <submittedName>
        <fullName evidence="2">Trypsin-like peptidase domain-containing protein</fullName>
    </submittedName>
</protein>
<keyword evidence="3" id="KW-1185">Reference proteome</keyword>
<dbReference type="EMBL" id="JAAOCA010000037">
    <property type="protein sequence ID" value="MBD1601564.1"/>
    <property type="molecule type" value="Genomic_DNA"/>
</dbReference>
<proteinExistence type="predicted"/>
<evidence type="ECO:0000313" key="3">
    <source>
        <dbReference type="Proteomes" id="UP000805841"/>
    </source>
</evidence>
<evidence type="ECO:0000256" key="1">
    <source>
        <dbReference type="SAM" id="MobiDB-lite"/>
    </source>
</evidence>
<reference evidence="2 3" key="1">
    <citation type="journal article" date="2020" name="Insects">
        <title>Bacteria Belonging to Pseudomonas typographi sp. nov. from the Bark Beetle Ips typographus Have Genomic Potential to Aid in the Host Ecology.</title>
        <authorList>
            <person name="Peral-Aranega E."/>
            <person name="Saati-Santamaria Z."/>
            <person name="Kolarik M."/>
            <person name="Rivas R."/>
            <person name="Garcia-Fraile P."/>
        </authorList>
    </citation>
    <scope>NUCLEOTIDE SEQUENCE [LARGE SCALE GENOMIC DNA]</scope>
    <source>
        <strain evidence="2 3">CA3A</strain>
    </source>
</reference>
<organism evidence="2 3">
    <name type="scientific">Pseudomonas typographi</name>
    <dbReference type="NCBI Taxonomy" id="2715964"/>
    <lineage>
        <taxon>Bacteria</taxon>
        <taxon>Pseudomonadati</taxon>
        <taxon>Pseudomonadota</taxon>
        <taxon>Gammaproteobacteria</taxon>
        <taxon>Pseudomonadales</taxon>
        <taxon>Pseudomonadaceae</taxon>
        <taxon>Pseudomonas</taxon>
    </lineage>
</organism>
<dbReference type="Gene3D" id="2.40.10.10">
    <property type="entry name" value="Trypsin-like serine proteases"/>
    <property type="match status" value="2"/>
</dbReference>
<dbReference type="RefSeq" id="WP_190425032.1">
    <property type="nucleotide sequence ID" value="NZ_JAAOCA010000037.1"/>
</dbReference>
<sequence>MAALTQSFEALQNKTDAFIRDIGRKGHWPELAAEHPIALNLLTSLPEFPPDHAIRVFDPVGQEQARYPAIAAPQQRLHFIDLVQQANGTYTANRPAQTAHTMASANPLELILPQLRPYSALVTGGNFPGAMSPEGQQIVVHEKMAAAARQKPVAIRQEMAEAHATTLPTDFLKWLPNAGKTGRSSLVARLIEQFPHIPESRIQQVLVDHIPSAAQRNQFLYENGELPELYRALYQESANLEHQAEQAAHQDYIRHARPYDVQADATLREVANSTLASIGCELHILKPGETAPASGDTQAAVTLYDYGLGRYGDTPSEHPYIPSDAKTDSFFQAINRQLPEAQRRQLGANSEVDIVGLRRHLADAAAAREPSCAPTAVLTLPTATYDSATYSWPNDWGRGFGNYDAQATLLTNTDGQNDRFMGIGRLDNQCTAFLIKTPPTKKAVAITNAHCVDLEDGQIVTHRKEVHTIEFGAFKGSQPVFATAEQLLFANRRRHDLALLRLNVTLAQLQARGVQPLEIANKATPIGHDLVIAGYPNNGEQIDLQLSTCVRQPVGGDIWKIQRHGLQHDCLNVNPGASGSPIIDRASGEVIAVSSHVLGDESGGHGGLVTDLKGCFNGRLPKLKNCVLLPAHDMQISGDTGFRVSAQGGEAKPAQLSFSTDQRYFQYKVGTSPAACEQPGGYSVPMQAGEQDHLVEMADSASTNYACAVAQPGADGAMTKGMLHNAAIHALVPLREGETLKPHVEIADRDNGNYQLVVAQEITSPARLFSKFGPARDTDCNEPEGYHPAEAIEFVLALAEDVKHCAKAIDPDGQESSPVESLLAAAPLGPEREA</sequence>
<dbReference type="InterPro" id="IPR009003">
    <property type="entry name" value="Peptidase_S1_PA"/>
</dbReference>
<gene>
    <name evidence="2" type="ORF">HAQ05_23080</name>
</gene>
<name>A0ABR7Z7Q1_9PSED</name>
<comment type="caution">
    <text evidence="2">The sequence shown here is derived from an EMBL/GenBank/DDBJ whole genome shotgun (WGS) entry which is preliminary data.</text>
</comment>
<feature type="region of interest" description="Disordered" evidence="1">
    <location>
        <begin position="809"/>
        <end position="834"/>
    </location>
</feature>
<evidence type="ECO:0000313" key="2">
    <source>
        <dbReference type="EMBL" id="MBD1601564.1"/>
    </source>
</evidence>
<accession>A0ABR7Z7Q1</accession>